<dbReference type="GO" id="GO:0006995">
    <property type="term" value="P:cellular response to nitrogen starvation"/>
    <property type="evidence" value="ECO:0007669"/>
    <property type="project" value="TreeGrafter"/>
</dbReference>
<evidence type="ECO:0000313" key="11">
    <source>
        <dbReference type="EMBL" id="OJJ57805.1"/>
    </source>
</evidence>
<keyword evidence="4 8" id="KW-0653">Protein transport</keyword>
<evidence type="ECO:0000256" key="5">
    <source>
        <dbReference type="ARBA" id="ARBA00023006"/>
    </source>
</evidence>
<evidence type="ECO:0000256" key="7">
    <source>
        <dbReference type="PIRSR" id="PIRSR606285-1"/>
    </source>
</evidence>
<comment type="similarity">
    <text evidence="1 8">Belongs to the ATG7 family.</text>
</comment>
<dbReference type="InterPro" id="IPR042522">
    <property type="entry name" value="Atg7_N_1"/>
</dbReference>
<dbReference type="SUPFAM" id="SSF69572">
    <property type="entry name" value="Activating enzymes of the ubiquitin-like proteins"/>
    <property type="match status" value="1"/>
</dbReference>
<dbReference type="InterPro" id="IPR045886">
    <property type="entry name" value="ThiF/MoeB/HesA"/>
</dbReference>
<comment type="subcellular location">
    <subcellularLocation>
        <location evidence="8">Cytoplasm</location>
    </subcellularLocation>
    <subcellularLocation>
        <location evidence="8">Preautophagosomal structure</location>
    </subcellularLocation>
</comment>
<evidence type="ECO:0000256" key="6">
    <source>
        <dbReference type="ARBA" id="ARBA00024930"/>
    </source>
</evidence>
<evidence type="ECO:0000256" key="4">
    <source>
        <dbReference type="ARBA" id="ARBA00022927"/>
    </source>
</evidence>
<dbReference type="AlphaFoldDB" id="A0A1L9TEI4"/>
<evidence type="ECO:0000259" key="9">
    <source>
        <dbReference type="Pfam" id="PF00899"/>
    </source>
</evidence>
<evidence type="ECO:0000256" key="3">
    <source>
        <dbReference type="ARBA" id="ARBA00022448"/>
    </source>
</evidence>
<dbReference type="PANTHER" id="PTHR10953:SF3">
    <property type="entry name" value="UBIQUITIN-LIKE MODIFIER-ACTIVATING ENZYME ATG7"/>
    <property type="match status" value="1"/>
</dbReference>
<organism evidence="11 12">
    <name type="scientific">Aspergillus sydowii CBS 593.65</name>
    <dbReference type="NCBI Taxonomy" id="1036612"/>
    <lineage>
        <taxon>Eukaryota</taxon>
        <taxon>Fungi</taxon>
        <taxon>Dikarya</taxon>
        <taxon>Ascomycota</taxon>
        <taxon>Pezizomycotina</taxon>
        <taxon>Eurotiomycetes</taxon>
        <taxon>Eurotiomycetidae</taxon>
        <taxon>Eurotiales</taxon>
        <taxon>Aspergillaceae</taxon>
        <taxon>Aspergillus</taxon>
        <taxon>Aspergillus subgen. Nidulantes</taxon>
    </lineage>
</organism>
<dbReference type="PANTHER" id="PTHR10953">
    <property type="entry name" value="UBIQUITIN-ACTIVATING ENZYME E1"/>
    <property type="match status" value="1"/>
</dbReference>
<dbReference type="GO" id="GO:0019778">
    <property type="term" value="F:Atg12 activating enzyme activity"/>
    <property type="evidence" value="ECO:0007669"/>
    <property type="project" value="TreeGrafter"/>
</dbReference>
<dbReference type="Proteomes" id="UP000184356">
    <property type="component" value="Unassembled WGS sequence"/>
</dbReference>
<dbReference type="Pfam" id="PF00899">
    <property type="entry name" value="ThiF"/>
    <property type="match status" value="1"/>
</dbReference>
<dbReference type="Gene3D" id="3.40.140.100">
    <property type="entry name" value="Ubiquitin-like modifier-activating enzyme ATG7 C-terminal domain"/>
    <property type="match status" value="1"/>
</dbReference>
<evidence type="ECO:0000259" key="10">
    <source>
        <dbReference type="Pfam" id="PF16420"/>
    </source>
</evidence>
<name>A0A1L9TEI4_9EURO</name>
<dbReference type="GO" id="GO:0000422">
    <property type="term" value="P:autophagy of mitochondrion"/>
    <property type="evidence" value="ECO:0007669"/>
    <property type="project" value="TreeGrafter"/>
</dbReference>
<dbReference type="FunFam" id="3.40.140.70:FF:000001">
    <property type="entry name" value="Ubiquitin-like modifier-activating enzyme atg7"/>
    <property type="match status" value="1"/>
</dbReference>
<comment type="function">
    <text evidence="6">E1-like activating enzyme involved in the 2 ubiquitin-like systems required for cytoplasm to vacuole transport (Cvt) and autophagy. Activates ATG12 for its conjugation with ATG5 and ATG8 for its conjugation with phosphatidylethanolamine. Both systems are needed for the ATG8 association to Cvt vesicles and autophagosomes membranes. Autophagy is essential for maintenance of amino acid levels and protein synthesis under nitrogen starvation. Required for selective autophagic degradation of the nucleus (nucleophagy) as well as for mitophagy which contributes to regulate mitochondrial quantity and quality by eliminating the mitochondria to a basal level to fulfill cellular energy requirements and preventing excess ROS production. Plays a role in the regulation of filamentous growth and chronological longevity.</text>
</comment>
<keyword evidence="8" id="KW-0963">Cytoplasm</keyword>
<feature type="active site" description="Glycyl thioester intermediate" evidence="7">
    <location>
        <position position="552"/>
    </location>
</feature>
<keyword evidence="3 8" id="KW-0813">Transport</keyword>
<feature type="domain" description="THIF-type NAD/FAD binding fold" evidence="9">
    <location>
        <begin position="352"/>
        <end position="578"/>
    </location>
</feature>
<dbReference type="InterPro" id="IPR035985">
    <property type="entry name" value="Ubiquitin-activating_enz"/>
</dbReference>
<dbReference type="STRING" id="1036612.A0A1L9TEI4"/>
<dbReference type="EMBL" id="KV878587">
    <property type="protein sequence ID" value="OJJ57805.1"/>
    <property type="molecule type" value="Genomic_DNA"/>
</dbReference>
<dbReference type="GO" id="GO:0032446">
    <property type="term" value="P:protein modification by small protein conjugation"/>
    <property type="evidence" value="ECO:0007669"/>
    <property type="project" value="TreeGrafter"/>
</dbReference>
<dbReference type="GO" id="GO:0034727">
    <property type="term" value="P:piecemeal microautophagy of the nucleus"/>
    <property type="evidence" value="ECO:0007669"/>
    <property type="project" value="TreeGrafter"/>
</dbReference>
<dbReference type="RefSeq" id="XP_040701611.1">
    <property type="nucleotide sequence ID" value="XM_040843833.1"/>
</dbReference>
<evidence type="ECO:0000256" key="8">
    <source>
        <dbReference type="RuleBase" id="RU366022"/>
    </source>
</evidence>
<dbReference type="InterPro" id="IPR042523">
    <property type="entry name" value="Atg7_N_2"/>
</dbReference>
<comment type="subunit">
    <text evidence="8">Homodimer.</text>
</comment>
<dbReference type="Pfam" id="PF16420">
    <property type="entry name" value="ATG7_N"/>
    <property type="match status" value="1"/>
</dbReference>
<dbReference type="InterPro" id="IPR000594">
    <property type="entry name" value="ThiF_NAD_FAD-bd"/>
</dbReference>
<dbReference type="Gene3D" id="3.40.50.720">
    <property type="entry name" value="NAD(P)-binding Rossmann-like Domain"/>
    <property type="match status" value="1"/>
</dbReference>
<dbReference type="GeneID" id="63759906"/>
<dbReference type="FunFam" id="3.40.50.720:FF:000243">
    <property type="entry name" value="Ubiquitin-like modifier-activating enzyme ATG7"/>
    <property type="match status" value="1"/>
</dbReference>
<dbReference type="OrthoDB" id="338614at2759"/>
<dbReference type="InterPro" id="IPR006285">
    <property type="entry name" value="Atg7"/>
</dbReference>
<dbReference type="Gene3D" id="3.40.140.70">
    <property type="entry name" value="Ubiquitin-like modifier-activating enzyme ATG7 N-terminal domain"/>
    <property type="match status" value="1"/>
</dbReference>
<proteinExistence type="inferred from homology"/>
<gene>
    <name evidence="11" type="ORF">ASPSYDRAFT_203414</name>
</gene>
<keyword evidence="5 8" id="KW-0072">Autophagy</keyword>
<reference evidence="12" key="1">
    <citation type="journal article" date="2017" name="Genome Biol.">
        <title>Comparative genomics reveals high biological diversity and specific adaptations in the industrially and medically important fungal genus Aspergillus.</title>
        <authorList>
            <person name="de Vries R.P."/>
            <person name="Riley R."/>
            <person name="Wiebenga A."/>
            <person name="Aguilar-Osorio G."/>
            <person name="Amillis S."/>
            <person name="Uchima C.A."/>
            <person name="Anderluh G."/>
            <person name="Asadollahi M."/>
            <person name="Askin M."/>
            <person name="Barry K."/>
            <person name="Battaglia E."/>
            <person name="Bayram O."/>
            <person name="Benocci T."/>
            <person name="Braus-Stromeyer S.A."/>
            <person name="Caldana C."/>
            <person name="Canovas D."/>
            <person name="Cerqueira G.C."/>
            <person name="Chen F."/>
            <person name="Chen W."/>
            <person name="Choi C."/>
            <person name="Clum A."/>
            <person name="Dos Santos R.A."/>
            <person name="Damasio A.R."/>
            <person name="Diallinas G."/>
            <person name="Emri T."/>
            <person name="Fekete E."/>
            <person name="Flipphi M."/>
            <person name="Freyberg S."/>
            <person name="Gallo A."/>
            <person name="Gournas C."/>
            <person name="Habgood R."/>
            <person name="Hainaut M."/>
            <person name="Harispe M.L."/>
            <person name="Henrissat B."/>
            <person name="Hilden K.S."/>
            <person name="Hope R."/>
            <person name="Hossain A."/>
            <person name="Karabika E."/>
            <person name="Karaffa L."/>
            <person name="Karanyi Z."/>
            <person name="Krasevec N."/>
            <person name="Kuo A."/>
            <person name="Kusch H."/>
            <person name="LaButti K."/>
            <person name="Lagendijk E.L."/>
            <person name="Lapidus A."/>
            <person name="Levasseur A."/>
            <person name="Lindquist E."/>
            <person name="Lipzen A."/>
            <person name="Logrieco A.F."/>
            <person name="MacCabe A."/>
            <person name="Maekelae M.R."/>
            <person name="Malavazi I."/>
            <person name="Melin P."/>
            <person name="Meyer V."/>
            <person name="Mielnichuk N."/>
            <person name="Miskei M."/>
            <person name="Molnar A.P."/>
            <person name="Mule G."/>
            <person name="Ngan C.Y."/>
            <person name="Orejas M."/>
            <person name="Orosz E."/>
            <person name="Ouedraogo J.P."/>
            <person name="Overkamp K.M."/>
            <person name="Park H.-S."/>
            <person name="Perrone G."/>
            <person name="Piumi F."/>
            <person name="Punt P.J."/>
            <person name="Ram A.F."/>
            <person name="Ramon A."/>
            <person name="Rauscher S."/>
            <person name="Record E."/>
            <person name="Riano-Pachon D.M."/>
            <person name="Robert V."/>
            <person name="Roehrig J."/>
            <person name="Ruller R."/>
            <person name="Salamov A."/>
            <person name="Salih N.S."/>
            <person name="Samson R.A."/>
            <person name="Sandor E."/>
            <person name="Sanguinetti M."/>
            <person name="Schuetze T."/>
            <person name="Sepcic K."/>
            <person name="Shelest E."/>
            <person name="Sherlock G."/>
            <person name="Sophianopoulou V."/>
            <person name="Squina F.M."/>
            <person name="Sun H."/>
            <person name="Susca A."/>
            <person name="Todd R.B."/>
            <person name="Tsang A."/>
            <person name="Unkles S.E."/>
            <person name="van de Wiele N."/>
            <person name="van Rossen-Uffink D."/>
            <person name="Oliveira J.V."/>
            <person name="Vesth T.C."/>
            <person name="Visser J."/>
            <person name="Yu J.-H."/>
            <person name="Zhou M."/>
            <person name="Andersen M.R."/>
            <person name="Archer D.B."/>
            <person name="Baker S.E."/>
            <person name="Benoit I."/>
            <person name="Brakhage A.A."/>
            <person name="Braus G.H."/>
            <person name="Fischer R."/>
            <person name="Frisvad J.C."/>
            <person name="Goldman G.H."/>
            <person name="Houbraken J."/>
            <person name="Oakley B."/>
            <person name="Pocsi I."/>
            <person name="Scazzocchio C."/>
            <person name="Seiboth B."/>
            <person name="vanKuyk P.A."/>
            <person name="Wortman J."/>
            <person name="Dyer P.S."/>
            <person name="Grigoriev I.V."/>
        </authorList>
    </citation>
    <scope>NUCLEOTIDE SEQUENCE [LARGE SCALE GENOMIC DNA]</scope>
    <source>
        <strain evidence="12">CBS 593.65</strain>
    </source>
</reference>
<dbReference type="GO" id="GO:0019779">
    <property type="term" value="F:Atg8 activating enzyme activity"/>
    <property type="evidence" value="ECO:0007669"/>
    <property type="project" value="TreeGrafter"/>
</dbReference>
<dbReference type="GO" id="GO:0000045">
    <property type="term" value="P:autophagosome assembly"/>
    <property type="evidence" value="ECO:0007669"/>
    <property type="project" value="TreeGrafter"/>
</dbReference>
<dbReference type="InterPro" id="IPR032197">
    <property type="entry name" value="Atg7_N"/>
</dbReference>
<evidence type="ECO:0000256" key="2">
    <source>
        <dbReference type="ARBA" id="ARBA00017647"/>
    </source>
</evidence>
<protein>
    <recommendedName>
        <fullName evidence="2 8">Ubiquitin-like modifier-activating enzyme ATG7</fullName>
    </recommendedName>
    <alternativeName>
        <fullName evidence="8">Autophagy-related protein 7</fullName>
    </alternativeName>
</protein>
<dbReference type="NCBIfam" id="TIGR01381">
    <property type="entry name" value="E1_like_apg7"/>
    <property type="match status" value="1"/>
</dbReference>
<evidence type="ECO:0000256" key="1">
    <source>
        <dbReference type="ARBA" id="ARBA00010931"/>
    </source>
</evidence>
<feature type="domain" description="Ubiquitin-like modifier-activating enzyme Atg7 N-terminal" evidence="10">
    <location>
        <begin position="1"/>
        <end position="333"/>
    </location>
</feature>
<keyword evidence="12" id="KW-1185">Reference proteome</keyword>
<dbReference type="CDD" id="cd01486">
    <property type="entry name" value="Apg7"/>
    <property type="match status" value="1"/>
</dbReference>
<dbReference type="GO" id="GO:0015031">
    <property type="term" value="P:protein transport"/>
    <property type="evidence" value="ECO:0007669"/>
    <property type="project" value="UniProtKB-UniRule"/>
</dbReference>
<keyword evidence="8" id="KW-0833">Ubl conjugation pathway</keyword>
<evidence type="ECO:0000313" key="12">
    <source>
        <dbReference type="Proteomes" id="UP000184356"/>
    </source>
</evidence>
<dbReference type="VEuPathDB" id="FungiDB:ASPSYDRAFT_203414"/>
<dbReference type="GO" id="GO:0000407">
    <property type="term" value="C:phagophore assembly site"/>
    <property type="evidence" value="ECO:0007669"/>
    <property type="project" value="UniProtKB-SubCell"/>
</dbReference>
<accession>A0A1L9TEI4</accession>
<sequence length="690" mass="76780">MQYTPFASDIELPFYTALASHKINHDKLDDSARKVLGLYEIRPAEAPNASCRMQIHGNALTNNDAPASYYRAEGIIKNVNTVEEYANIDKVGMLRQSGKTIWDAIDDGTIYSCPSLLSSFIIVSYADLKKYKFHYWFAFPALHSDPSWTPLGDRNAKTGLKPAEARGTATELPSTENSTLAESVQEWARGVDSRQRGFFLAQRIRTHEDYPIAWRIAPLSSYEDGFFGGAKFEDCFICFADPSNYEESPGWMLRNLLILVKRRWGLTKVQILRYRHGSSQRDRGRSIVITLGIKESSQAETPANDNEMPKVTGWERNPAGKLAGRIVDLTEYLDPKRLADQSVDLNLKLMKWRISPNLDLEKIKDTKCLLLGAGTLGSYVARNLMAWGVRKITFIDNGTVSFSNPVRQPLFNFADCLDGGSKKAYRASQSLSEIYPGVDSVGHVLAVPMAGHPVLDKEKTQADFEVLKKLINDHDAIFLLMDTRESRWLPTVMGKAAGKIVMNAALGFDTFVVMRHGVANGENPEEELGCYFCNDVVAPINSQKDQTLDQQCTVTRPGIAAIASAHLVELLVSLLQHPLGGAAEAPQAQNDKNDHPLGLVPHQIRGFLSRFENISVIGRSYKYCSACSEPIINEYKKSGWDFVQRALNEEGYVEELSGLKEVQETAEATLAEIEWDEDSELEEIAAPGGI</sequence>